<keyword evidence="8 16" id="KW-0418">Kinase</keyword>
<protein>
    <recommendedName>
        <fullName evidence="4">histidine kinase</fullName>
        <ecNumber evidence="4">2.7.13.3</ecNumber>
    </recommendedName>
</protein>
<evidence type="ECO:0000256" key="11">
    <source>
        <dbReference type="ARBA" id="ARBA00023136"/>
    </source>
</evidence>
<keyword evidence="11 13" id="KW-0472">Membrane</keyword>
<dbReference type="EMBL" id="RBZY01000012">
    <property type="protein sequence ID" value="RWR20969.1"/>
    <property type="molecule type" value="Genomic_DNA"/>
</dbReference>
<dbReference type="FunFam" id="1.10.287.130:FF:000001">
    <property type="entry name" value="Two-component sensor histidine kinase"/>
    <property type="match status" value="1"/>
</dbReference>
<evidence type="ECO:0000256" key="2">
    <source>
        <dbReference type="ARBA" id="ARBA00001968"/>
    </source>
</evidence>
<evidence type="ECO:0000256" key="8">
    <source>
        <dbReference type="ARBA" id="ARBA00022777"/>
    </source>
</evidence>
<evidence type="ECO:0000256" key="4">
    <source>
        <dbReference type="ARBA" id="ARBA00012438"/>
    </source>
</evidence>
<feature type="compositionally biased region" description="Low complexity" evidence="12">
    <location>
        <begin position="74"/>
        <end position="85"/>
    </location>
</feature>
<comment type="subcellular location">
    <subcellularLocation>
        <location evidence="3">Cell membrane</location>
    </subcellularLocation>
</comment>
<dbReference type="SMART" id="SM00388">
    <property type="entry name" value="HisKA"/>
    <property type="match status" value="1"/>
</dbReference>
<feature type="domain" description="Histidine kinase" evidence="14">
    <location>
        <begin position="283"/>
        <end position="498"/>
    </location>
</feature>
<dbReference type="InterPro" id="IPR003661">
    <property type="entry name" value="HisK_dim/P_dom"/>
</dbReference>
<proteinExistence type="predicted"/>
<dbReference type="CDD" id="cd00075">
    <property type="entry name" value="HATPase"/>
    <property type="match status" value="1"/>
</dbReference>
<feature type="region of interest" description="Disordered" evidence="12">
    <location>
        <begin position="54"/>
        <end position="92"/>
    </location>
</feature>
<dbReference type="Gene3D" id="6.10.340.10">
    <property type="match status" value="1"/>
</dbReference>
<keyword evidence="10" id="KW-0902">Two-component regulatory system</keyword>
<evidence type="ECO:0000313" key="17">
    <source>
        <dbReference type="Proteomes" id="UP000285970"/>
    </source>
</evidence>
<dbReference type="Proteomes" id="UP000285970">
    <property type="component" value="Unassembled WGS sequence"/>
</dbReference>
<keyword evidence="5" id="KW-0597">Phosphoprotein</keyword>
<evidence type="ECO:0000256" key="3">
    <source>
        <dbReference type="ARBA" id="ARBA00004236"/>
    </source>
</evidence>
<evidence type="ECO:0000256" key="1">
    <source>
        <dbReference type="ARBA" id="ARBA00000085"/>
    </source>
</evidence>
<evidence type="ECO:0000256" key="10">
    <source>
        <dbReference type="ARBA" id="ARBA00023012"/>
    </source>
</evidence>
<dbReference type="PANTHER" id="PTHR45436">
    <property type="entry name" value="SENSOR HISTIDINE KINASE YKOH"/>
    <property type="match status" value="1"/>
</dbReference>
<comment type="caution">
    <text evidence="16">The sequence shown here is derived from an EMBL/GenBank/DDBJ whole genome shotgun (WGS) entry which is preliminary data.</text>
</comment>
<dbReference type="Pfam" id="PF02518">
    <property type="entry name" value="HATPase_c"/>
    <property type="match status" value="1"/>
</dbReference>
<dbReference type="RefSeq" id="WP_128216999.1">
    <property type="nucleotide sequence ID" value="NZ_RBZY01000012.1"/>
</dbReference>
<comment type="cofactor">
    <cofactor evidence="2">
        <name>a divalent metal cation</name>
        <dbReference type="ChEBI" id="CHEBI:60240"/>
    </cofactor>
</comment>
<evidence type="ECO:0000259" key="15">
    <source>
        <dbReference type="PROSITE" id="PS50885"/>
    </source>
</evidence>
<feature type="transmembrane region" description="Helical" evidence="13">
    <location>
        <begin position="181"/>
        <end position="205"/>
    </location>
</feature>
<evidence type="ECO:0000256" key="6">
    <source>
        <dbReference type="ARBA" id="ARBA00022679"/>
    </source>
</evidence>
<dbReference type="Gene3D" id="3.30.565.10">
    <property type="entry name" value="Histidine kinase-like ATPase, C-terminal domain"/>
    <property type="match status" value="1"/>
</dbReference>
<dbReference type="SMART" id="SM00387">
    <property type="entry name" value="HATPase_c"/>
    <property type="match status" value="1"/>
</dbReference>
<gene>
    <name evidence="16" type="ORF">D8Y23_04620</name>
</gene>
<dbReference type="GO" id="GO:0000155">
    <property type="term" value="F:phosphorelay sensor kinase activity"/>
    <property type="evidence" value="ECO:0007669"/>
    <property type="project" value="InterPro"/>
</dbReference>
<dbReference type="InterPro" id="IPR036890">
    <property type="entry name" value="HATPase_C_sf"/>
</dbReference>
<feature type="domain" description="HAMP" evidence="15">
    <location>
        <begin position="206"/>
        <end position="268"/>
    </location>
</feature>
<sequence>MIRQPLTLQKALVIGASALVAVALLIMSVATVAALRAFVYDRLDEQVQGGLMIVGGPRGGGHGQSSDTDGGGSATPAPHPSSSTGGSVGRGPSPRVGSLQLIVTGDGSAQVSGYTRSDGTVVALSEAQIAILRADVPTDGVPVTADIGGDLGAFRVAARDINGSTVFSGISLADSAATTSALTTILVAVGAVTLLLAVAGLSLFVRRTLRPLDRVAAVAQRVSELSLGRGDVDIPDRVAEADTDPRTEVGRVGASLNGLLGHVQAALAARAHSENELRRFIADASHELRTPLASVRGYAQLTLTDPEPMSSTQRRSLERIEAEARRMTMLVEDLLLLARLDAGQGLRVDDVELPLVAVDAVSDAQAVDRGREWRLDVASDDPLTVPGDEDRLRQVVANLLRNAHTHTPPGTVVTTAIRRDGDHAVLSVTDDGPGIDPVVADTLFERFARGDRARNREAGSTGLGLSIAQAIVLAHGGSLEVRSRPGRTTFTVRLPALRSEHNAGL</sequence>
<evidence type="ECO:0000256" key="13">
    <source>
        <dbReference type="SAM" id="Phobius"/>
    </source>
</evidence>
<keyword evidence="7 13" id="KW-0812">Transmembrane</keyword>
<dbReference type="PROSITE" id="PS50885">
    <property type="entry name" value="HAMP"/>
    <property type="match status" value="1"/>
</dbReference>
<reference evidence="16 17" key="1">
    <citation type="journal article" date="2018" name="Front. Microbiol.">
        <title>Novel Insights Into Bacterial Dimethylsulfoniopropionate Catabolism in the East China Sea.</title>
        <authorList>
            <person name="Liu J."/>
            <person name="Liu J."/>
            <person name="Zhang S.H."/>
            <person name="Liang J."/>
            <person name="Lin H."/>
            <person name="Song D."/>
            <person name="Yang G.P."/>
            <person name="Todd J.D."/>
            <person name="Zhang X.H."/>
        </authorList>
    </citation>
    <scope>NUCLEOTIDE SEQUENCE [LARGE SCALE GENOMIC DNA]</scope>
    <source>
        <strain evidence="16 17">ZYFD042</strain>
    </source>
</reference>
<evidence type="ECO:0000313" key="16">
    <source>
        <dbReference type="EMBL" id="RWR20969.1"/>
    </source>
</evidence>
<dbReference type="PRINTS" id="PR00344">
    <property type="entry name" value="BCTRLSENSOR"/>
</dbReference>
<dbReference type="GO" id="GO:0005886">
    <property type="term" value="C:plasma membrane"/>
    <property type="evidence" value="ECO:0007669"/>
    <property type="project" value="UniProtKB-SubCell"/>
</dbReference>
<dbReference type="OrthoDB" id="9786919at2"/>
<keyword evidence="6" id="KW-0808">Transferase</keyword>
<dbReference type="CDD" id="cd00082">
    <property type="entry name" value="HisKA"/>
    <property type="match status" value="1"/>
</dbReference>
<evidence type="ECO:0000256" key="12">
    <source>
        <dbReference type="SAM" id="MobiDB-lite"/>
    </source>
</evidence>
<dbReference type="PANTHER" id="PTHR45436:SF5">
    <property type="entry name" value="SENSOR HISTIDINE KINASE TRCS"/>
    <property type="match status" value="1"/>
</dbReference>
<dbReference type="Gene3D" id="1.10.287.130">
    <property type="match status" value="1"/>
</dbReference>
<evidence type="ECO:0000259" key="14">
    <source>
        <dbReference type="PROSITE" id="PS50109"/>
    </source>
</evidence>
<dbReference type="GO" id="GO:0005509">
    <property type="term" value="F:calcium ion binding"/>
    <property type="evidence" value="ECO:0007669"/>
    <property type="project" value="UniProtKB-ARBA"/>
</dbReference>
<keyword evidence="9 13" id="KW-1133">Transmembrane helix</keyword>
<comment type="catalytic activity">
    <reaction evidence="1">
        <text>ATP + protein L-histidine = ADP + protein N-phospho-L-histidine.</text>
        <dbReference type="EC" id="2.7.13.3"/>
    </reaction>
</comment>
<dbReference type="Pfam" id="PF00512">
    <property type="entry name" value="HisKA"/>
    <property type="match status" value="1"/>
</dbReference>
<dbReference type="InterPro" id="IPR003660">
    <property type="entry name" value="HAMP_dom"/>
</dbReference>
<organism evidence="16 17">
    <name type="scientific">Microbacterium enclense</name>
    <dbReference type="NCBI Taxonomy" id="993073"/>
    <lineage>
        <taxon>Bacteria</taxon>
        <taxon>Bacillati</taxon>
        <taxon>Actinomycetota</taxon>
        <taxon>Actinomycetes</taxon>
        <taxon>Micrococcales</taxon>
        <taxon>Microbacteriaceae</taxon>
        <taxon>Microbacterium</taxon>
    </lineage>
</organism>
<dbReference type="Pfam" id="PF00672">
    <property type="entry name" value="HAMP"/>
    <property type="match status" value="1"/>
</dbReference>
<dbReference type="EC" id="2.7.13.3" evidence="4"/>
<dbReference type="PROSITE" id="PS50109">
    <property type="entry name" value="HIS_KIN"/>
    <property type="match status" value="1"/>
</dbReference>
<evidence type="ECO:0000256" key="9">
    <source>
        <dbReference type="ARBA" id="ARBA00022989"/>
    </source>
</evidence>
<dbReference type="InterPro" id="IPR003594">
    <property type="entry name" value="HATPase_dom"/>
</dbReference>
<dbReference type="InterPro" id="IPR036097">
    <property type="entry name" value="HisK_dim/P_sf"/>
</dbReference>
<dbReference type="InterPro" id="IPR005467">
    <property type="entry name" value="His_kinase_dom"/>
</dbReference>
<evidence type="ECO:0000256" key="7">
    <source>
        <dbReference type="ARBA" id="ARBA00022692"/>
    </source>
</evidence>
<feature type="compositionally biased region" description="Gly residues" evidence="12">
    <location>
        <begin position="54"/>
        <end position="73"/>
    </location>
</feature>
<name>A0A3S4M2D3_9MICO</name>
<dbReference type="SMART" id="SM00304">
    <property type="entry name" value="HAMP"/>
    <property type="match status" value="1"/>
</dbReference>
<dbReference type="InterPro" id="IPR050428">
    <property type="entry name" value="TCS_sensor_his_kinase"/>
</dbReference>
<dbReference type="FunFam" id="3.30.565.10:FF:000006">
    <property type="entry name" value="Sensor histidine kinase WalK"/>
    <property type="match status" value="1"/>
</dbReference>
<evidence type="ECO:0000256" key="5">
    <source>
        <dbReference type="ARBA" id="ARBA00022553"/>
    </source>
</evidence>
<dbReference type="AlphaFoldDB" id="A0A3S4M2D3"/>
<accession>A0A3S4M2D3</accession>
<dbReference type="SUPFAM" id="SSF55874">
    <property type="entry name" value="ATPase domain of HSP90 chaperone/DNA topoisomerase II/histidine kinase"/>
    <property type="match status" value="1"/>
</dbReference>
<dbReference type="SUPFAM" id="SSF47384">
    <property type="entry name" value="Homodimeric domain of signal transducing histidine kinase"/>
    <property type="match status" value="1"/>
</dbReference>
<dbReference type="InterPro" id="IPR004358">
    <property type="entry name" value="Sig_transdc_His_kin-like_C"/>
</dbReference>